<gene>
    <name evidence="2" type="ORF">X975_11715</name>
</gene>
<dbReference type="OrthoDB" id="6425933at2759"/>
<reference evidence="2 3" key="1">
    <citation type="submission" date="2013-11" db="EMBL/GenBank/DDBJ databases">
        <title>Genome sequencing of Stegodyphus mimosarum.</title>
        <authorList>
            <person name="Bechsgaard J."/>
        </authorList>
    </citation>
    <scope>NUCLEOTIDE SEQUENCE [LARGE SCALE GENOMIC DNA]</scope>
</reference>
<protein>
    <submittedName>
        <fullName evidence="2">Uncharacterized protein</fullName>
    </submittedName>
</protein>
<organism evidence="2 3">
    <name type="scientific">Stegodyphus mimosarum</name>
    <name type="common">African social velvet spider</name>
    <dbReference type="NCBI Taxonomy" id="407821"/>
    <lineage>
        <taxon>Eukaryota</taxon>
        <taxon>Metazoa</taxon>
        <taxon>Ecdysozoa</taxon>
        <taxon>Arthropoda</taxon>
        <taxon>Chelicerata</taxon>
        <taxon>Arachnida</taxon>
        <taxon>Araneae</taxon>
        <taxon>Araneomorphae</taxon>
        <taxon>Entelegynae</taxon>
        <taxon>Eresoidea</taxon>
        <taxon>Eresidae</taxon>
        <taxon>Stegodyphus</taxon>
    </lineage>
</organism>
<dbReference type="Proteomes" id="UP000054359">
    <property type="component" value="Unassembled WGS sequence"/>
</dbReference>
<dbReference type="AlphaFoldDB" id="A0A087T8P4"/>
<proteinExistence type="predicted"/>
<feature type="non-terminal residue" evidence="2">
    <location>
        <position position="117"/>
    </location>
</feature>
<name>A0A087T8P4_STEMI</name>
<accession>A0A087T8P4</accession>
<feature type="region of interest" description="Disordered" evidence="1">
    <location>
        <begin position="15"/>
        <end position="45"/>
    </location>
</feature>
<keyword evidence="3" id="KW-1185">Reference proteome</keyword>
<evidence type="ECO:0000256" key="1">
    <source>
        <dbReference type="SAM" id="MobiDB-lite"/>
    </source>
</evidence>
<feature type="compositionally biased region" description="Polar residues" evidence="1">
    <location>
        <begin position="24"/>
        <end position="36"/>
    </location>
</feature>
<evidence type="ECO:0000313" key="2">
    <source>
        <dbReference type="EMBL" id="KFM61483.1"/>
    </source>
</evidence>
<sequence length="117" mass="13571">MPEVDVQVELIEGDGEFPSDIKIDNTTTASSEQSSPRIVLGKDEEQDKWRQESYRQWFERQTELQQRWEEGFMREQMELARSLLESVTATFLQGVQQVLSNVTSGRRFPPFCPESPS</sequence>
<dbReference type="EMBL" id="KK113974">
    <property type="protein sequence ID" value="KFM61483.1"/>
    <property type="molecule type" value="Genomic_DNA"/>
</dbReference>
<evidence type="ECO:0000313" key="3">
    <source>
        <dbReference type="Proteomes" id="UP000054359"/>
    </source>
</evidence>